<evidence type="ECO:0000256" key="1">
    <source>
        <dbReference type="ARBA" id="ARBA00010835"/>
    </source>
</evidence>
<gene>
    <name evidence="4" type="primary">arfB</name>
    <name evidence="4" type="ORF">ACFQWG_09315</name>
</gene>
<feature type="domain" description="Prokaryotic-type class I peptide chain release factors" evidence="3">
    <location>
        <begin position="17"/>
        <end position="140"/>
    </location>
</feature>
<accession>A0ABW2SNB8</accession>
<evidence type="ECO:0000259" key="3">
    <source>
        <dbReference type="Pfam" id="PF00472"/>
    </source>
</evidence>
<dbReference type="EMBL" id="JBHTEF010000001">
    <property type="protein sequence ID" value="MFC7581389.1"/>
    <property type="molecule type" value="Genomic_DNA"/>
</dbReference>
<dbReference type="PANTHER" id="PTHR47814:SF1">
    <property type="entry name" value="PEPTIDYL-TRNA HYDROLASE ARFB"/>
    <property type="match status" value="1"/>
</dbReference>
<dbReference type="Gene3D" id="3.30.160.20">
    <property type="match status" value="1"/>
</dbReference>
<dbReference type="Proteomes" id="UP001596527">
    <property type="component" value="Unassembled WGS sequence"/>
</dbReference>
<reference evidence="5" key="1">
    <citation type="journal article" date="2019" name="Int. J. Syst. Evol. Microbiol.">
        <title>The Global Catalogue of Microorganisms (GCM) 10K type strain sequencing project: providing services to taxonomists for standard genome sequencing and annotation.</title>
        <authorList>
            <consortium name="The Broad Institute Genomics Platform"/>
            <consortium name="The Broad Institute Genome Sequencing Center for Infectious Disease"/>
            <person name="Wu L."/>
            <person name="Ma J."/>
        </authorList>
    </citation>
    <scope>NUCLEOTIDE SEQUENCE [LARGE SCALE GENOMIC DNA]</scope>
    <source>
        <strain evidence="5">CCUG 56698</strain>
    </source>
</reference>
<dbReference type="SUPFAM" id="SSF75620">
    <property type="entry name" value="Release factor"/>
    <property type="match status" value="1"/>
</dbReference>
<keyword evidence="4" id="KW-0378">Hydrolase</keyword>
<dbReference type="RefSeq" id="WP_380974663.1">
    <property type="nucleotide sequence ID" value="NZ_JBHTEF010000001.1"/>
</dbReference>
<dbReference type="EC" id="3.1.1.29" evidence="4"/>
<evidence type="ECO:0000256" key="2">
    <source>
        <dbReference type="SAM" id="MobiDB-lite"/>
    </source>
</evidence>
<organism evidence="4 5">
    <name type="scientific">Schaalia naturae</name>
    <dbReference type="NCBI Taxonomy" id="635203"/>
    <lineage>
        <taxon>Bacteria</taxon>
        <taxon>Bacillati</taxon>
        <taxon>Actinomycetota</taxon>
        <taxon>Actinomycetes</taxon>
        <taxon>Actinomycetales</taxon>
        <taxon>Actinomycetaceae</taxon>
        <taxon>Schaalia</taxon>
    </lineage>
</organism>
<protein>
    <submittedName>
        <fullName evidence="4">Alternative ribosome rescue aminoacyl-tRNA hydrolase ArfB</fullName>
        <ecNumber evidence="4">3.1.1.29</ecNumber>
    </submittedName>
</protein>
<dbReference type="NCBIfam" id="NF006718">
    <property type="entry name" value="PRK09256.1"/>
    <property type="match status" value="1"/>
</dbReference>
<comment type="similarity">
    <text evidence="1">Belongs to the prokaryotic/mitochondrial release factor family.</text>
</comment>
<dbReference type="Pfam" id="PF00472">
    <property type="entry name" value="RF-1"/>
    <property type="match status" value="1"/>
</dbReference>
<feature type="region of interest" description="Disordered" evidence="2">
    <location>
        <begin position="110"/>
        <end position="146"/>
    </location>
</feature>
<evidence type="ECO:0000313" key="5">
    <source>
        <dbReference type="Proteomes" id="UP001596527"/>
    </source>
</evidence>
<feature type="compositionally biased region" description="Basic and acidic residues" evidence="2">
    <location>
        <begin position="132"/>
        <end position="146"/>
    </location>
</feature>
<evidence type="ECO:0000313" key="4">
    <source>
        <dbReference type="EMBL" id="MFC7581389.1"/>
    </source>
</evidence>
<dbReference type="GO" id="GO:0004045">
    <property type="term" value="F:peptidyl-tRNA hydrolase activity"/>
    <property type="evidence" value="ECO:0007669"/>
    <property type="project" value="UniProtKB-EC"/>
</dbReference>
<comment type="caution">
    <text evidence="4">The sequence shown here is derived from an EMBL/GenBank/DDBJ whole genome shotgun (WGS) entry which is preliminary data.</text>
</comment>
<sequence length="146" mass="15907">MDDLRIPPGPGAPRGLTVPAAEMVEQFSHSSGPGGQGVNTADSRVQLSLDLAATTALDAAQRARALARLAGRLAGAVLTVDASEQRSQYRNRQAARQRLAELLRWAVEPPVARRATRPTRASRQRRLAAKRLRSEVKQNRRRPTGE</sequence>
<dbReference type="InterPro" id="IPR000352">
    <property type="entry name" value="Pep_chain_release_fac_I"/>
</dbReference>
<keyword evidence="5" id="KW-1185">Reference proteome</keyword>
<dbReference type="InterPro" id="IPR045853">
    <property type="entry name" value="Pep_chain_release_fac_I_sf"/>
</dbReference>
<proteinExistence type="inferred from homology"/>
<name>A0ABW2SNB8_9ACTO</name>
<feature type="compositionally biased region" description="Basic residues" evidence="2">
    <location>
        <begin position="114"/>
        <end position="131"/>
    </location>
</feature>
<dbReference type="PANTHER" id="PTHR47814">
    <property type="entry name" value="PEPTIDYL-TRNA HYDROLASE ARFB"/>
    <property type="match status" value="1"/>
</dbReference>